<proteinExistence type="predicted"/>
<dbReference type="eggNOG" id="ENOG5031ME3">
    <property type="taxonomic scope" value="Bacteria"/>
</dbReference>
<dbReference type="Proteomes" id="UP000027178">
    <property type="component" value="Unassembled WGS sequence"/>
</dbReference>
<evidence type="ECO:0008006" key="3">
    <source>
        <dbReference type="Google" id="ProtNLM"/>
    </source>
</evidence>
<reference evidence="1 2" key="1">
    <citation type="submission" date="2014-05" db="EMBL/GenBank/DDBJ databases">
        <title>Draft Genome Sequence of Kitasatospora cheerisanensis KCTC 2395.</title>
        <authorList>
            <person name="Nam D.H."/>
        </authorList>
    </citation>
    <scope>NUCLEOTIDE SEQUENCE [LARGE SCALE GENOMIC DNA]</scope>
    <source>
        <strain evidence="1 2">KCTC 2395</strain>
    </source>
</reference>
<dbReference type="AlphaFoldDB" id="A0A066YLI3"/>
<dbReference type="RefSeq" id="WP_035870139.1">
    <property type="nucleotide sequence ID" value="NZ_KK853997.1"/>
</dbReference>
<organism evidence="1 2">
    <name type="scientific">Kitasatospora cheerisanensis KCTC 2395</name>
    <dbReference type="NCBI Taxonomy" id="1348663"/>
    <lineage>
        <taxon>Bacteria</taxon>
        <taxon>Bacillati</taxon>
        <taxon>Actinomycetota</taxon>
        <taxon>Actinomycetes</taxon>
        <taxon>Kitasatosporales</taxon>
        <taxon>Streptomycetaceae</taxon>
        <taxon>Kitasatospora</taxon>
    </lineage>
</organism>
<name>A0A066YLI3_9ACTN</name>
<evidence type="ECO:0000313" key="2">
    <source>
        <dbReference type="Proteomes" id="UP000027178"/>
    </source>
</evidence>
<dbReference type="EMBL" id="JNBY01000162">
    <property type="protein sequence ID" value="KDN80764.1"/>
    <property type="molecule type" value="Genomic_DNA"/>
</dbReference>
<dbReference type="HOGENOM" id="CLU_1765601_0_0_11"/>
<evidence type="ECO:0000313" key="1">
    <source>
        <dbReference type="EMBL" id="KDN80764.1"/>
    </source>
</evidence>
<gene>
    <name evidence="1" type="ORF">KCH_75440</name>
</gene>
<comment type="caution">
    <text evidence="1">The sequence shown here is derived from an EMBL/GenBank/DDBJ whole genome shotgun (WGS) entry which is preliminary data.</text>
</comment>
<accession>A0A066YLI3</accession>
<protein>
    <recommendedName>
        <fullName evidence="3">DUF4240 domain-containing protein</fullName>
    </recommendedName>
</protein>
<dbReference type="PATRIC" id="fig|1348663.4.peg.7293"/>
<keyword evidence="2" id="KW-1185">Reference proteome</keyword>
<sequence length="147" mass="16691">MGPEHIPEWFWQAMEAARPRLAALESWLGAQPRQVVEDFALAHEAAQDALADPAEGVRVDGETWSEDSTEDLCRWVVGQGREFWQAVVAGELTPEAAARRYLDGADPWDEEVADPRHRGYQSTGFLAHGVYRSRFGEDLDERLDRRR</sequence>
<dbReference type="OrthoDB" id="4142290at2"/>